<evidence type="ECO:0000256" key="1">
    <source>
        <dbReference type="SAM" id="Phobius"/>
    </source>
</evidence>
<keyword evidence="1" id="KW-1133">Transmembrane helix</keyword>
<evidence type="ECO:0000313" key="2">
    <source>
        <dbReference type="EMBL" id="KUP97752.1"/>
    </source>
</evidence>
<protein>
    <submittedName>
        <fullName evidence="2">Uncharacterized protein</fullName>
    </submittedName>
</protein>
<evidence type="ECO:0000313" key="3">
    <source>
        <dbReference type="Proteomes" id="UP000074382"/>
    </source>
</evidence>
<organism evidence="2 3">
    <name type="scientific">Thermobifida cellulosilytica TB100</name>
    <dbReference type="NCBI Taxonomy" id="665004"/>
    <lineage>
        <taxon>Bacteria</taxon>
        <taxon>Bacillati</taxon>
        <taxon>Actinomycetota</taxon>
        <taxon>Actinomycetes</taxon>
        <taxon>Streptosporangiales</taxon>
        <taxon>Nocardiopsidaceae</taxon>
        <taxon>Thermobifida</taxon>
    </lineage>
</organism>
<keyword evidence="3" id="KW-1185">Reference proteome</keyword>
<dbReference type="PATRIC" id="fig|665004.4.peg.1692"/>
<dbReference type="Proteomes" id="UP000074382">
    <property type="component" value="Unassembled WGS sequence"/>
</dbReference>
<keyword evidence="1" id="KW-0472">Membrane</keyword>
<feature type="transmembrane region" description="Helical" evidence="1">
    <location>
        <begin position="21"/>
        <end position="48"/>
    </location>
</feature>
<feature type="transmembrane region" description="Helical" evidence="1">
    <location>
        <begin position="68"/>
        <end position="88"/>
    </location>
</feature>
<sequence length="187" mass="21063">MSGKPVRTIEKMNTVHHRNALVVFGVIVVAHWAEHISQAVQIYVLGWPVAEARGVLGIPFPWLIESEWLHYGYALIMLVGFALLLPGFREISRPWWHLALWLQVWHHLEHFLLLLQALSGVNLAGAEAPTSLVQLLIPRVELHLLYNTIVTVPMVVAIWLHRASPSRGAGCTCAVRDEQDLVTTDPR</sequence>
<name>A0A147KKC3_THECS</name>
<proteinExistence type="predicted"/>
<dbReference type="EMBL" id="LGEM01000020">
    <property type="protein sequence ID" value="KUP97752.1"/>
    <property type="molecule type" value="Genomic_DNA"/>
</dbReference>
<dbReference type="AlphaFoldDB" id="A0A147KKC3"/>
<dbReference type="STRING" id="665004.AC529_04630"/>
<dbReference type="RefSeq" id="WP_068755112.1">
    <property type="nucleotide sequence ID" value="NZ_KQ950181.1"/>
</dbReference>
<accession>A0A147KKC3</accession>
<reference evidence="3" key="1">
    <citation type="journal article" date="2017" name="Acta Aliment.">
        <title>Plant polysaccharide degrading enzyme system of Thermpbifida cellulosilytica TB100 revealed by de novo genome project data.</title>
        <authorList>
            <person name="Toth A."/>
            <person name="Baka E."/>
            <person name="Luzics S."/>
            <person name="Bata-Vidacs I."/>
            <person name="Nagy I."/>
            <person name="Balint B."/>
            <person name="Herceg R."/>
            <person name="Olasz F."/>
            <person name="Wilk T."/>
            <person name="Nagy T."/>
            <person name="Kriszt B."/>
            <person name="Nagy I."/>
            <person name="Kukolya J."/>
        </authorList>
    </citation>
    <scope>NUCLEOTIDE SEQUENCE [LARGE SCALE GENOMIC DNA]</scope>
    <source>
        <strain evidence="3">TB100</strain>
    </source>
</reference>
<gene>
    <name evidence="2" type="ORF">AC529_04630</name>
</gene>
<comment type="caution">
    <text evidence="2">The sequence shown here is derived from an EMBL/GenBank/DDBJ whole genome shotgun (WGS) entry which is preliminary data.</text>
</comment>
<keyword evidence="1" id="KW-0812">Transmembrane</keyword>